<gene>
    <name evidence="11" type="ORF">CIPAW_01G082500</name>
</gene>
<evidence type="ECO:0000313" key="11">
    <source>
        <dbReference type="EMBL" id="KAG6667170.1"/>
    </source>
</evidence>
<evidence type="ECO:0000256" key="4">
    <source>
        <dbReference type="ARBA" id="ARBA00022448"/>
    </source>
</evidence>
<comment type="similarity">
    <text evidence="2">Belongs to the COG4 family.</text>
</comment>
<dbReference type="AlphaFoldDB" id="A0A8T1RIE9"/>
<evidence type="ECO:0000313" key="12">
    <source>
        <dbReference type="Proteomes" id="UP000811609"/>
    </source>
</evidence>
<dbReference type="SMART" id="SM00762">
    <property type="entry name" value="Cog4"/>
    <property type="match status" value="1"/>
</dbReference>
<keyword evidence="4" id="KW-0813">Transport</keyword>
<dbReference type="Pfam" id="PF20662">
    <property type="entry name" value="COG4_C"/>
    <property type="match status" value="1"/>
</dbReference>
<dbReference type="Gene3D" id="1.20.58.1970">
    <property type="match status" value="1"/>
</dbReference>
<dbReference type="EMBL" id="CM031809">
    <property type="protein sequence ID" value="KAG6667170.1"/>
    <property type="molecule type" value="Genomic_DNA"/>
</dbReference>
<comment type="subcellular location">
    <subcellularLocation>
        <location evidence="1">Golgi apparatus membrane</location>
        <topology evidence="1">Peripheral membrane protein</topology>
    </subcellularLocation>
</comment>
<organism evidence="11 12">
    <name type="scientific">Carya illinoinensis</name>
    <name type="common">Pecan</name>
    <dbReference type="NCBI Taxonomy" id="32201"/>
    <lineage>
        <taxon>Eukaryota</taxon>
        <taxon>Viridiplantae</taxon>
        <taxon>Streptophyta</taxon>
        <taxon>Embryophyta</taxon>
        <taxon>Tracheophyta</taxon>
        <taxon>Spermatophyta</taxon>
        <taxon>Magnoliopsida</taxon>
        <taxon>eudicotyledons</taxon>
        <taxon>Gunneridae</taxon>
        <taxon>Pentapetalae</taxon>
        <taxon>rosids</taxon>
        <taxon>fabids</taxon>
        <taxon>Fagales</taxon>
        <taxon>Juglandaceae</taxon>
        <taxon>Carya</taxon>
    </lineage>
</organism>
<evidence type="ECO:0000259" key="10">
    <source>
        <dbReference type="SMART" id="SM00762"/>
    </source>
</evidence>
<dbReference type="InterPro" id="IPR048680">
    <property type="entry name" value="COG4_N"/>
</dbReference>
<dbReference type="Pfam" id="PF20663">
    <property type="entry name" value="COG4_N"/>
    <property type="match status" value="1"/>
</dbReference>
<feature type="compositionally biased region" description="Acidic residues" evidence="9">
    <location>
        <begin position="1"/>
        <end position="10"/>
    </location>
</feature>
<evidence type="ECO:0000256" key="7">
    <source>
        <dbReference type="ARBA" id="ARBA00023136"/>
    </source>
</evidence>
<keyword evidence="7" id="KW-0472">Membrane</keyword>
<evidence type="ECO:0000256" key="6">
    <source>
        <dbReference type="ARBA" id="ARBA00023034"/>
    </source>
</evidence>
<keyword evidence="5" id="KW-0653">Protein transport</keyword>
<dbReference type="PANTHER" id="PTHR24016">
    <property type="entry name" value="CONSERVED OLIGOMERIC GOLGI COMPLEX SUBUNIT 4"/>
    <property type="match status" value="1"/>
</dbReference>
<evidence type="ECO:0000256" key="1">
    <source>
        <dbReference type="ARBA" id="ARBA00004395"/>
    </source>
</evidence>
<evidence type="ECO:0000256" key="8">
    <source>
        <dbReference type="ARBA" id="ARBA00031340"/>
    </source>
</evidence>
<evidence type="ECO:0000256" key="5">
    <source>
        <dbReference type="ARBA" id="ARBA00022927"/>
    </source>
</evidence>
<reference evidence="11" key="1">
    <citation type="submission" date="2020-12" db="EMBL/GenBank/DDBJ databases">
        <title>WGS assembly of Carya illinoinensis cv. Pawnee.</title>
        <authorList>
            <person name="Platts A."/>
            <person name="Shu S."/>
            <person name="Wright S."/>
            <person name="Barry K."/>
            <person name="Edger P."/>
            <person name="Pires J.C."/>
            <person name="Schmutz J."/>
        </authorList>
    </citation>
    <scope>NUCLEOTIDE SEQUENCE</scope>
    <source>
        <tissue evidence="11">Leaf</tissue>
    </source>
</reference>
<dbReference type="Gene3D" id="1.10.287.1060">
    <property type="entry name" value="ESAT-6-like"/>
    <property type="match status" value="1"/>
</dbReference>
<keyword evidence="12" id="KW-1185">Reference proteome</keyword>
<dbReference type="GO" id="GO:0015031">
    <property type="term" value="P:protein transport"/>
    <property type="evidence" value="ECO:0007669"/>
    <property type="project" value="UniProtKB-KW"/>
</dbReference>
<dbReference type="InterPro" id="IPR048682">
    <property type="entry name" value="COG4"/>
</dbReference>
<feature type="region of interest" description="Disordered" evidence="9">
    <location>
        <begin position="1"/>
        <end position="20"/>
    </location>
</feature>
<dbReference type="Pfam" id="PF08318">
    <property type="entry name" value="COG4_m"/>
    <property type="match status" value="1"/>
</dbReference>
<sequence length="746" mass="83488">MGSIAAEEENGGVTTSSATSINFGTPEAMNQIRTLTDVGAMTRLLHECIAYQRALDLDLDNLLSQRSDLDKQFHHLQKSAEVLDIVSADSQHMLSNVSSTCDLADHVSRKVRELDLAQSRVNSTLHRIDAVVQRSNCIDGVRKALDTEDFELAANYVQTFLQIDAKYKDSGSDQRDQMFASKHQLEAIVRKKLSAAVDQRDHPTILRFIRIYSPLGLEDEGLQVYVGYLKKVIGMRARLEFEHMVELMEQSSKNPNQTSQVNFISCLTNLFKDVVLAIEENDEILRGLCGDDGIVYAICELQEECDARGSLILKKYMEFRKLARLSSEINAQTKNLLAVGGGSEGPDPREIELYLEEILSLMQLGEDYTEFMVSKIKGLSSVDPEVLPRATKAFRSGSLSKVLQDLTGFYVILEGFFMVENVRKAIKIDEQVPDSLTTSMVDDVFYVLQSCLRRAISTSNISSVIAVLSGASSLLSNEYHEALQQKTREPNLGAKLFLGGVGVQKTGTEIATALNNMDVSSEYVLKLKHEIEEQCAEVFPAPGDRERVKSCLSELSDMSNIFKQALNAGMEQLVATVTPRIRPLLDSVATISYELSEVEYADNEMNDPWVQKLLHAVETNVAWLQPLMTANNYDSFVHLVIDFIVKRLEVIMMQKRFSQLGGLQLDRDARALVSHFSGMTQRTVRDKFARLTQMATILNLEKVSEILDFWGENSGPMTWRLTPAEVRRVLGLRVDFKPEAIAALKL</sequence>
<dbReference type="InterPro" id="IPR013167">
    <property type="entry name" value="COG4_M"/>
</dbReference>
<proteinExistence type="inferred from homology"/>
<comment type="caution">
    <text evidence="11">The sequence shown here is derived from an EMBL/GenBank/DDBJ whole genome shotgun (WGS) entry which is preliminary data.</text>
</comment>
<dbReference type="Proteomes" id="UP000811609">
    <property type="component" value="Chromosome 1"/>
</dbReference>
<name>A0A8T1RIE9_CARIL</name>
<dbReference type="OrthoDB" id="47059at2759"/>
<protein>
    <recommendedName>
        <fullName evidence="3">Conserved oligomeric Golgi complex subunit 4</fullName>
    </recommendedName>
    <alternativeName>
        <fullName evidence="8">Component of oligomeric Golgi complex 4</fullName>
    </alternativeName>
</protein>
<evidence type="ECO:0000256" key="2">
    <source>
        <dbReference type="ARBA" id="ARBA00009215"/>
    </source>
</evidence>
<dbReference type="PANTHER" id="PTHR24016:SF0">
    <property type="entry name" value="CONSERVED OLIGOMERIC GOLGI COMPLEX SUBUNIT 4"/>
    <property type="match status" value="1"/>
</dbReference>
<dbReference type="InterPro" id="IPR048684">
    <property type="entry name" value="COG4_C"/>
</dbReference>
<evidence type="ECO:0000256" key="3">
    <source>
        <dbReference type="ARBA" id="ARBA00020975"/>
    </source>
</evidence>
<feature type="domain" description="COG4 transport protein middle alpha-helical bundle" evidence="10">
    <location>
        <begin position="178"/>
        <end position="488"/>
    </location>
</feature>
<dbReference type="GO" id="GO:0000139">
    <property type="term" value="C:Golgi membrane"/>
    <property type="evidence" value="ECO:0007669"/>
    <property type="project" value="UniProtKB-SubCell"/>
</dbReference>
<accession>A0A8T1RIE9</accession>
<evidence type="ECO:0000256" key="9">
    <source>
        <dbReference type="SAM" id="MobiDB-lite"/>
    </source>
</evidence>
<keyword evidence="6" id="KW-0333">Golgi apparatus</keyword>